<evidence type="ECO:0000313" key="3">
    <source>
        <dbReference type="Proteomes" id="UP001597233"/>
    </source>
</evidence>
<dbReference type="EMBL" id="JBHUEH010000011">
    <property type="protein sequence ID" value="MFD1885494.1"/>
    <property type="molecule type" value="Genomic_DNA"/>
</dbReference>
<protein>
    <submittedName>
        <fullName evidence="2">Uncharacterized protein</fullName>
    </submittedName>
</protein>
<gene>
    <name evidence="2" type="ORF">ACFSC9_08125</name>
</gene>
<proteinExistence type="predicted"/>
<feature type="chain" id="PRO_5045064583" evidence="1">
    <location>
        <begin position="35"/>
        <end position="173"/>
    </location>
</feature>
<dbReference type="Proteomes" id="UP001597233">
    <property type="component" value="Unassembled WGS sequence"/>
</dbReference>
<evidence type="ECO:0000313" key="2">
    <source>
        <dbReference type="EMBL" id="MFD1885494.1"/>
    </source>
</evidence>
<evidence type="ECO:0000256" key="1">
    <source>
        <dbReference type="SAM" id="SignalP"/>
    </source>
</evidence>
<accession>A0ABW4RIB7</accession>
<keyword evidence="1" id="KW-0732">Signal</keyword>
<organism evidence="2 3">
    <name type="scientific">Paenibacillus wenxiniae</name>
    <dbReference type="NCBI Taxonomy" id="1636843"/>
    <lineage>
        <taxon>Bacteria</taxon>
        <taxon>Bacillati</taxon>
        <taxon>Bacillota</taxon>
        <taxon>Bacilli</taxon>
        <taxon>Bacillales</taxon>
        <taxon>Paenibacillaceae</taxon>
        <taxon>Paenibacillus</taxon>
    </lineage>
</organism>
<keyword evidence="3" id="KW-1185">Reference proteome</keyword>
<reference evidence="3" key="1">
    <citation type="journal article" date="2019" name="Int. J. Syst. Evol. Microbiol.">
        <title>The Global Catalogue of Microorganisms (GCM) 10K type strain sequencing project: providing services to taxonomists for standard genome sequencing and annotation.</title>
        <authorList>
            <consortium name="The Broad Institute Genomics Platform"/>
            <consortium name="The Broad Institute Genome Sequencing Center for Infectious Disease"/>
            <person name="Wu L."/>
            <person name="Ma J."/>
        </authorList>
    </citation>
    <scope>NUCLEOTIDE SEQUENCE [LARGE SCALE GENOMIC DNA]</scope>
    <source>
        <strain evidence="3">CCUG 54950</strain>
    </source>
</reference>
<feature type="signal peptide" evidence="1">
    <location>
        <begin position="1"/>
        <end position="34"/>
    </location>
</feature>
<name>A0ABW4RIB7_9BACL</name>
<dbReference type="RefSeq" id="WP_347325763.1">
    <property type="nucleotide sequence ID" value="NZ_JBCGUH010000007.1"/>
</dbReference>
<comment type="caution">
    <text evidence="2">The sequence shown here is derived from an EMBL/GenBank/DDBJ whole genome shotgun (WGS) entry which is preliminary data.</text>
</comment>
<sequence>MKSFKPLMKSSSMLALTVGVSLSLSASTSSTAFAESAASGIQSNTSSIQGTPITIPEPPQPGDPVPNLSYYVLASFNAESTPRSTISFGAEGITDVQFTVFPFRGQNKQIVVFSLEAETEHGWESAYVATFQPSSKVQKQAMKLPRNDYKKFRIFISSNNPNYAVLGYKQWSS</sequence>